<proteinExistence type="predicted"/>
<gene>
    <name evidence="1" type="ORF">F8377_07580</name>
</gene>
<sequence>MAKKPQGKIFKRDLPVPLAEAHRVVSSRTYLCTDEDMARPEQNSTGAEIFHADYTVDDEGVTHAVVHMRSVDGPEGSEAPETGQAVAVQPLEEDGFSMHTLVSLPHRIGNLRTVLTFEPSATPDVVRVTAYVEADIPVKAVGKALTKKLLASSPDSVDRGLERIVRLSAREDL</sequence>
<reference evidence="1 2" key="1">
    <citation type="submission" date="2019-10" db="EMBL/GenBank/DDBJ databases">
        <title>Corynebacterium sp novel species isolated from the respiratory tract of Marmot.</title>
        <authorList>
            <person name="Zhang G."/>
        </authorList>
    </citation>
    <scope>NUCLEOTIDE SEQUENCE [LARGE SCALE GENOMIC DNA]</scope>
    <source>
        <strain evidence="1 2">336</strain>
    </source>
</reference>
<name>A0ABQ6VHS1_9CORY</name>
<protein>
    <submittedName>
        <fullName evidence="1">Uncharacterized protein</fullName>
    </submittedName>
</protein>
<accession>A0ABQ6VHS1</accession>
<dbReference type="EMBL" id="WBZJ01000003">
    <property type="protein sequence ID" value="KAB3519781.1"/>
    <property type="molecule type" value="Genomic_DNA"/>
</dbReference>
<keyword evidence="2" id="KW-1185">Reference proteome</keyword>
<dbReference type="Proteomes" id="UP000436181">
    <property type="component" value="Unassembled WGS sequence"/>
</dbReference>
<evidence type="ECO:0000313" key="2">
    <source>
        <dbReference type="Proteomes" id="UP000436181"/>
    </source>
</evidence>
<comment type="caution">
    <text evidence="1">The sequence shown here is derived from an EMBL/GenBank/DDBJ whole genome shotgun (WGS) entry which is preliminary data.</text>
</comment>
<organism evidence="1 2">
    <name type="scientific">Corynebacterium zhongnanshanii</name>
    <dbReference type="NCBI Taxonomy" id="2768834"/>
    <lineage>
        <taxon>Bacteria</taxon>
        <taxon>Bacillati</taxon>
        <taxon>Actinomycetota</taxon>
        <taxon>Actinomycetes</taxon>
        <taxon>Mycobacteriales</taxon>
        <taxon>Corynebacteriaceae</taxon>
        <taxon>Corynebacterium</taxon>
    </lineage>
</organism>
<evidence type="ECO:0000313" key="1">
    <source>
        <dbReference type="EMBL" id="KAB3519781.1"/>
    </source>
</evidence>
<dbReference type="RefSeq" id="WP_151844581.1">
    <property type="nucleotide sequence ID" value="NZ_WBZJ01000003.1"/>
</dbReference>